<dbReference type="Proteomes" id="UP000734511">
    <property type="component" value="Unassembled WGS sequence"/>
</dbReference>
<comment type="caution">
    <text evidence="5">The sequence shown here is derived from an EMBL/GenBank/DDBJ whole genome shotgun (WGS) entry which is preliminary data.</text>
</comment>
<proteinExistence type="inferred from homology"/>
<dbReference type="InterPro" id="IPR006311">
    <property type="entry name" value="TAT_signal"/>
</dbReference>
<dbReference type="PROSITE" id="PS51782">
    <property type="entry name" value="LYSM"/>
    <property type="match status" value="1"/>
</dbReference>
<dbReference type="CDD" id="cd13925">
    <property type="entry name" value="RPF"/>
    <property type="match status" value="1"/>
</dbReference>
<protein>
    <submittedName>
        <fullName evidence="5">LysM peptidoglycan-binding domain-containing protein</fullName>
    </submittedName>
</protein>
<feature type="chain" id="PRO_5046207005" evidence="3">
    <location>
        <begin position="38"/>
        <end position="216"/>
    </location>
</feature>
<dbReference type="CDD" id="cd00118">
    <property type="entry name" value="LysM"/>
    <property type="match status" value="1"/>
</dbReference>
<dbReference type="SUPFAM" id="SSF53955">
    <property type="entry name" value="Lysozyme-like"/>
    <property type="match status" value="1"/>
</dbReference>
<dbReference type="InterPro" id="IPR036779">
    <property type="entry name" value="LysM_dom_sf"/>
</dbReference>
<dbReference type="Pfam" id="PF01476">
    <property type="entry name" value="LysM"/>
    <property type="match status" value="1"/>
</dbReference>
<dbReference type="InterPro" id="IPR023346">
    <property type="entry name" value="Lysozyme-like_dom_sf"/>
</dbReference>
<dbReference type="SUPFAM" id="SSF54106">
    <property type="entry name" value="LysM domain"/>
    <property type="match status" value="1"/>
</dbReference>
<dbReference type="EMBL" id="JAATEJ010000030">
    <property type="protein sequence ID" value="NJP47484.1"/>
    <property type="molecule type" value="Genomic_DNA"/>
</dbReference>
<gene>
    <name evidence="5" type="ORF">HCN08_29355</name>
</gene>
<evidence type="ECO:0000259" key="4">
    <source>
        <dbReference type="PROSITE" id="PS51782"/>
    </source>
</evidence>
<evidence type="ECO:0000256" key="1">
    <source>
        <dbReference type="ARBA" id="ARBA00010830"/>
    </source>
</evidence>
<comment type="similarity">
    <text evidence="1">Belongs to the transglycosylase family. Rpf subfamily.</text>
</comment>
<organism evidence="5 6">
    <name type="scientific">Actinacidiphila epipremni</name>
    <dbReference type="NCBI Taxonomy" id="2053013"/>
    <lineage>
        <taxon>Bacteria</taxon>
        <taxon>Bacillati</taxon>
        <taxon>Actinomycetota</taxon>
        <taxon>Actinomycetes</taxon>
        <taxon>Kitasatosporales</taxon>
        <taxon>Streptomycetaceae</taxon>
        <taxon>Actinacidiphila</taxon>
    </lineage>
</organism>
<sequence length="216" mass="22653">MSEKSSYRHMSRRQRAAALAGLGAAALLPLCAQPARAAAPAAPAGPPATLPALAALGVPADAPTRAPARAHSVWDDLAMCESSGDWHINSGNGFYGGLQFWQPTWKQFGGQKYARRADLATPAQQIAVAEAVLRVQGWKAWPVCSKRLGLTGHKKQQAHPAHPAATAHTVRPGETLAGIARAQHVSGGWSTLYSRNKSAVGPDPDLLRPGTVLTLG</sequence>
<dbReference type="SMART" id="SM00257">
    <property type="entry name" value="LysM"/>
    <property type="match status" value="1"/>
</dbReference>
<keyword evidence="6" id="KW-1185">Reference proteome</keyword>
<evidence type="ECO:0000256" key="2">
    <source>
        <dbReference type="ARBA" id="ARBA00022801"/>
    </source>
</evidence>
<feature type="domain" description="LysM" evidence="4">
    <location>
        <begin position="166"/>
        <end position="215"/>
    </location>
</feature>
<reference evidence="5 6" key="1">
    <citation type="submission" date="2020-03" db="EMBL/GenBank/DDBJ databases">
        <title>WGS of actinomycetes isolated from Thailand.</title>
        <authorList>
            <person name="Thawai C."/>
        </authorList>
    </citation>
    <scope>NUCLEOTIDE SEQUENCE [LARGE SCALE GENOMIC DNA]</scope>
    <source>
        <strain evidence="5 6">PRB2-1</strain>
    </source>
</reference>
<dbReference type="Pfam" id="PF06737">
    <property type="entry name" value="Transglycosylas"/>
    <property type="match status" value="1"/>
</dbReference>
<dbReference type="Gene3D" id="3.10.350.10">
    <property type="entry name" value="LysM domain"/>
    <property type="match status" value="1"/>
</dbReference>
<name>A0ABX0ZYZ0_9ACTN</name>
<feature type="signal peptide" evidence="3">
    <location>
        <begin position="1"/>
        <end position="37"/>
    </location>
</feature>
<evidence type="ECO:0000313" key="6">
    <source>
        <dbReference type="Proteomes" id="UP000734511"/>
    </source>
</evidence>
<dbReference type="InterPro" id="IPR010618">
    <property type="entry name" value="RPF"/>
</dbReference>
<evidence type="ECO:0000313" key="5">
    <source>
        <dbReference type="EMBL" id="NJP47484.1"/>
    </source>
</evidence>
<keyword evidence="2" id="KW-0378">Hydrolase</keyword>
<dbReference type="InterPro" id="IPR018392">
    <property type="entry name" value="LysM"/>
</dbReference>
<dbReference type="Gene3D" id="1.10.530.10">
    <property type="match status" value="1"/>
</dbReference>
<dbReference type="PROSITE" id="PS51318">
    <property type="entry name" value="TAT"/>
    <property type="match status" value="1"/>
</dbReference>
<keyword evidence="3" id="KW-0732">Signal</keyword>
<evidence type="ECO:0000256" key="3">
    <source>
        <dbReference type="SAM" id="SignalP"/>
    </source>
</evidence>
<accession>A0ABX0ZYZ0</accession>